<name>A0A0F5PTV5_9HYPH</name>
<gene>
    <name evidence="6" type="ORF">SAMN04488059_10874</name>
    <name evidence="5" type="ORF">WH91_20790</name>
</gene>
<dbReference type="EMBL" id="LAPV01000199">
    <property type="protein sequence ID" value="KKC31244.1"/>
    <property type="molecule type" value="Genomic_DNA"/>
</dbReference>
<evidence type="ECO:0000259" key="4">
    <source>
        <dbReference type="Pfam" id="PF22725"/>
    </source>
</evidence>
<proteinExistence type="inferred from homology"/>
<dbReference type="PANTHER" id="PTHR42840:SF3">
    <property type="entry name" value="BINDING ROSSMANN FOLD OXIDOREDUCTASE, PUTATIVE (AFU_ORTHOLOGUE AFUA_2G10240)-RELATED"/>
    <property type="match status" value="1"/>
</dbReference>
<sequence length="345" mass="36867">MTVRFGLLGAGRIGKVHAKAITASSKAQLVAVADAFDKAATDLASQYGAEVRTVDAILKASDIDAVVICTPTDTHAELIEQFSRVGKAIFCEKPIDLDVERVKACLKVVDAEGATLMVGFNRRFDPHFMAVRDVIEKGEIGVVEMVTIVSRDPGAPPVDYIKRSGGIFRDMTIHDFDMARWLLGEEIESVIAQASVLVDPAIGEAGDYDSVSVMLSTASGKHATISNSRRATYGYDQRIEVHGSKGAVLAENQRPVSIEVANASGYTRPPLHDFFMTRYTDAYAREISSFIDAVESKSPASPSGLDGLIALALADAALTSVKEGRAVKVSDVTGALADKSVFQGR</sequence>
<evidence type="ECO:0000256" key="2">
    <source>
        <dbReference type="ARBA" id="ARBA00023002"/>
    </source>
</evidence>
<dbReference type="GO" id="GO:0000166">
    <property type="term" value="F:nucleotide binding"/>
    <property type="evidence" value="ECO:0007669"/>
    <property type="project" value="InterPro"/>
</dbReference>
<dbReference type="NCBIfam" id="TIGR04380">
    <property type="entry name" value="myo_inos_iolG"/>
    <property type="match status" value="1"/>
</dbReference>
<dbReference type="SUPFAM" id="SSF51735">
    <property type="entry name" value="NAD(P)-binding Rossmann-fold domains"/>
    <property type="match status" value="1"/>
</dbReference>
<dbReference type="InterPro" id="IPR030827">
    <property type="entry name" value="Myo_inos_IolG"/>
</dbReference>
<dbReference type="STRING" id="728005.SAMN04488059_10874"/>
<comment type="similarity">
    <text evidence="1">Belongs to the Gfo/Idh/MocA family.</text>
</comment>
<dbReference type="AlphaFoldDB" id="A0A0F5PTV5"/>
<dbReference type="GO" id="GO:0006740">
    <property type="term" value="P:NADPH regeneration"/>
    <property type="evidence" value="ECO:0007669"/>
    <property type="project" value="TreeGrafter"/>
</dbReference>
<dbReference type="Pfam" id="PF22725">
    <property type="entry name" value="GFO_IDH_MocA_C3"/>
    <property type="match status" value="1"/>
</dbReference>
<accession>A0A0F5PTV5</accession>
<reference evidence="5 7" key="1">
    <citation type="submission" date="2015-03" db="EMBL/GenBank/DDBJ databases">
        <authorList>
            <person name="Lepp D."/>
            <person name="Hassan Y.I."/>
            <person name="Li X.-Z."/>
            <person name="Zhou T."/>
        </authorList>
    </citation>
    <scope>NUCLEOTIDE SEQUENCE [LARGE SCALE GENOMIC DNA]</scope>
    <source>
        <strain evidence="5 7">Cr7-05</strain>
    </source>
</reference>
<keyword evidence="7" id="KW-1185">Reference proteome</keyword>
<evidence type="ECO:0000313" key="5">
    <source>
        <dbReference type="EMBL" id="KKC31244.1"/>
    </source>
</evidence>
<organism evidence="6 8">
    <name type="scientific">Devosia psychrophila</name>
    <dbReference type="NCBI Taxonomy" id="728005"/>
    <lineage>
        <taxon>Bacteria</taxon>
        <taxon>Pseudomonadati</taxon>
        <taxon>Pseudomonadota</taxon>
        <taxon>Alphaproteobacteria</taxon>
        <taxon>Hyphomicrobiales</taxon>
        <taxon>Devosiaceae</taxon>
        <taxon>Devosia</taxon>
    </lineage>
</organism>
<feature type="domain" description="GFO/IDH/MocA-like oxidoreductase" evidence="4">
    <location>
        <begin position="128"/>
        <end position="248"/>
    </location>
</feature>
<dbReference type="GO" id="GO:0016491">
    <property type="term" value="F:oxidoreductase activity"/>
    <property type="evidence" value="ECO:0007669"/>
    <property type="project" value="UniProtKB-KW"/>
</dbReference>
<dbReference type="RefSeq" id="WP_046172908.1">
    <property type="nucleotide sequence ID" value="NZ_FOMB01000008.1"/>
</dbReference>
<reference evidence="6 8" key="2">
    <citation type="submission" date="2016-10" db="EMBL/GenBank/DDBJ databases">
        <authorList>
            <person name="de Groot N.N."/>
        </authorList>
    </citation>
    <scope>NUCLEOTIDE SEQUENCE [LARGE SCALE GENOMIC DNA]</scope>
    <source>
        <strain evidence="6 8">CGMCC 1.10210</strain>
    </source>
</reference>
<dbReference type="OrthoDB" id="9792935at2"/>
<dbReference type="SUPFAM" id="SSF55347">
    <property type="entry name" value="Glyceraldehyde-3-phosphate dehydrogenase-like, C-terminal domain"/>
    <property type="match status" value="1"/>
</dbReference>
<evidence type="ECO:0000313" key="6">
    <source>
        <dbReference type="EMBL" id="SFC65052.1"/>
    </source>
</evidence>
<dbReference type="PATRIC" id="fig|728005.3.peg.2504"/>
<dbReference type="InterPro" id="IPR036291">
    <property type="entry name" value="NAD(P)-bd_dom_sf"/>
</dbReference>
<dbReference type="InterPro" id="IPR000683">
    <property type="entry name" value="Gfo/Idh/MocA-like_OxRdtase_N"/>
</dbReference>
<feature type="domain" description="Gfo/Idh/MocA-like oxidoreductase N-terminal" evidence="3">
    <location>
        <begin position="3"/>
        <end position="120"/>
    </location>
</feature>
<evidence type="ECO:0000313" key="7">
    <source>
        <dbReference type="Proteomes" id="UP000033519"/>
    </source>
</evidence>
<dbReference type="Gene3D" id="3.30.360.10">
    <property type="entry name" value="Dihydrodipicolinate Reductase, domain 2"/>
    <property type="match status" value="1"/>
</dbReference>
<dbReference type="Proteomes" id="UP000033519">
    <property type="component" value="Unassembled WGS sequence"/>
</dbReference>
<dbReference type="InterPro" id="IPR055170">
    <property type="entry name" value="GFO_IDH_MocA-like_dom"/>
</dbReference>
<evidence type="ECO:0000256" key="1">
    <source>
        <dbReference type="ARBA" id="ARBA00010928"/>
    </source>
</evidence>
<dbReference type="Proteomes" id="UP000182258">
    <property type="component" value="Unassembled WGS sequence"/>
</dbReference>
<keyword evidence="2" id="KW-0560">Oxidoreductase</keyword>
<dbReference type="EMBL" id="FOMB01000008">
    <property type="protein sequence ID" value="SFC65052.1"/>
    <property type="molecule type" value="Genomic_DNA"/>
</dbReference>
<evidence type="ECO:0000313" key="8">
    <source>
        <dbReference type="Proteomes" id="UP000182258"/>
    </source>
</evidence>
<evidence type="ECO:0000259" key="3">
    <source>
        <dbReference type="Pfam" id="PF01408"/>
    </source>
</evidence>
<protein>
    <submittedName>
        <fullName evidence="5 6">Inositol 2-dehydrogenase</fullName>
    </submittedName>
</protein>
<dbReference type="Pfam" id="PF01408">
    <property type="entry name" value="GFO_IDH_MocA"/>
    <property type="match status" value="1"/>
</dbReference>
<dbReference type="GO" id="GO:0005737">
    <property type="term" value="C:cytoplasm"/>
    <property type="evidence" value="ECO:0007669"/>
    <property type="project" value="TreeGrafter"/>
</dbReference>
<dbReference type="PANTHER" id="PTHR42840">
    <property type="entry name" value="NAD(P)-BINDING ROSSMANN-FOLD SUPERFAMILY PROTEIN-RELATED"/>
    <property type="match status" value="1"/>
</dbReference>
<dbReference type="Gene3D" id="3.40.50.720">
    <property type="entry name" value="NAD(P)-binding Rossmann-like Domain"/>
    <property type="match status" value="1"/>
</dbReference>